<dbReference type="OrthoDB" id="9816117at2"/>
<dbReference type="CDD" id="cd00293">
    <property type="entry name" value="USP-like"/>
    <property type="match status" value="2"/>
</dbReference>
<dbReference type="eggNOG" id="COG0589">
    <property type="taxonomic scope" value="Bacteria"/>
</dbReference>
<proteinExistence type="inferred from homology"/>
<evidence type="ECO:0000256" key="1">
    <source>
        <dbReference type="ARBA" id="ARBA00008791"/>
    </source>
</evidence>
<reference evidence="3 4" key="1">
    <citation type="journal article" date="2010" name="Proc. Natl. Acad. Sci. U.S.A.">
        <title>A Nitrospira metagenome illuminates the physiology and evolution of globally important nitrite-oxidizing bacteria.</title>
        <authorList>
            <person name="Lucker S."/>
            <person name="Wagner M."/>
            <person name="Maixner F."/>
            <person name="Pelletier E."/>
            <person name="Koch H."/>
            <person name="Vacherie B."/>
            <person name="Rattei T."/>
            <person name="Sinninghe Damste J."/>
            <person name="Spieck E."/>
            <person name="Le Paslier D."/>
            <person name="Daims H."/>
        </authorList>
    </citation>
    <scope>NUCLEOTIDE SEQUENCE [LARGE SCALE GENOMIC DNA]</scope>
</reference>
<dbReference type="PRINTS" id="PR01438">
    <property type="entry name" value="UNVRSLSTRESS"/>
</dbReference>
<name>D8PEA8_9BACT</name>
<dbReference type="PANTHER" id="PTHR31964:SF113">
    <property type="entry name" value="USPA DOMAIN-CONTAINING PROTEIN"/>
    <property type="match status" value="1"/>
</dbReference>
<accession>D8PEA8</accession>
<feature type="domain" description="UspA" evidence="2">
    <location>
        <begin position="149"/>
        <end position="285"/>
    </location>
</feature>
<dbReference type="InterPro" id="IPR006016">
    <property type="entry name" value="UspA"/>
</dbReference>
<dbReference type="STRING" id="330214.NIDE1838"/>
<sequence>MRTVVAVDWSEQSFNAVKVVCRLFTHESLTLIHAVDLRPFENPLFAQPLGRKSAGVMREAMVAAGERLLDQTSALVPVTIPSIQRVYKIGNPAPVVLDAIRSARAHLVAVGSQGRGRLAELVLGSVSHRVVLHAPCAALLVRGDPGSLRRVLLTVEGYEDSLRLRSWLRTHRFSQPIELSLLTVVPAIPIGDSTMEFPYDKWTAEMDQYARQLVDETAAALRTMYPVVTAQVEHGDPAHCITEAAGHADLVIVGSHGWRGLEHFLLGSVSHAVLHKVTCPILLIR</sequence>
<gene>
    <name evidence="3" type="ORF">NIDE1838</name>
</gene>
<dbReference type="EMBL" id="FP929003">
    <property type="protein sequence ID" value="CBK41567.1"/>
    <property type="molecule type" value="Genomic_DNA"/>
</dbReference>
<dbReference type="InterPro" id="IPR006015">
    <property type="entry name" value="Universal_stress_UspA"/>
</dbReference>
<dbReference type="Proteomes" id="UP000001660">
    <property type="component" value="Chromosome"/>
</dbReference>
<protein>
    <recommendedName>
        <fullName evidence="2">UspA domain-containing protein</fullName>
    </recommendedName>
</protein>
<evidence type="ECO:0000313" key="4">
    <source>
        <dbReference type="Proteomes" id="UP000001660"/>
    </source>
</evidence>
<organism evidence="3 4">
    <name type="scientific">Nitrospira defluvii</name>
    <dbReference type="NCBI Taxonomy" id="330214"/>
    <lineage>
        <taxon>Bacteria</taxon>
        <taxon>Pseudomonadati</taxon>
        <taxon>Nitrospirota</taxon>
        <taxon>Nitrospiria</taxon>
        <taxon>Nitrospirales</taxon>
        <taxon>Nitrospiraceae</taxon>
        <taxon>Nitrospira</taxon>
    </lineage>
</organism>
<dbReference type="AlphaFoldDB" id="D8PEA8"/>
<evidence type="ECO:0000259" key="2">
    <source>
        <dbReference type="Pfam" id="PF00582"/>
    </source>
</evidence>
<dbReference type="SUPFAM" id="SSF52402">
    <property type="entry name" value="Adenine nucleotide alpha hydrolases-like"/>
    <property type="match status" value="2"/>
</dbReference>
<dbReference type="KEGG" id="nde:NIDE1838"/>
<evidence type="ECO:0000313" key="3">
    <source>
        <dbReference type="EMBL" id="CBK41567.1"/>
    </source>
</evidence>
<dbReference type="InterPro" id="IPR014729">
    <property type="entry name" value="Rossmann-like_a/b/a_fold"/>
</dbReference>
<feature type="domain" description="UspA" evidence="2">
    <location>
        <begin position="2"/>
        <end position="142"/>
    </location>
</feature>
<dbReference type="HOGENOM" id="CLU_049301_2_1_0"/>
<dbReference type="Pfam" id="PF00582">
    <property type="entry name" value="Usp"/>
    <property type="match status" value="2"/>
</dbReference>
<dbReference type="PANTHER" id="PTHR31964">
    <property type="entry name" value="ADENINE NUCLEOTIDE ALPHA HYDROLASES-LIKE SUPERFAMILY PROTEIN"/>
    <property type="match status" value="1"/>
</dbReference>
<dbReference type="Gene3D" id="3.40.50.620">
    <property type="entry name" value="HUPs"/>
    <property type="match status" value="2"/>
</dbReference>
<comment type="similarity">
    <text evidence="1">Belongs to the universal stress protein A family.</text>
</comment>
<keyword evidence="4" id="KW-1185">Reference proteome</keyword>